<keyword evidence="2" id="KW-1185">Reference proteome</keyword>
<dbReference type="EMBL" id="CAJJDN010000085">
    <property type="protein sequence ID" value="CAD8105926.1"/>
    <property type="molecule type" value="Genomic_DNA"/>
</dbReference>
<dbReference type="AlphaFoldDB" id="A0A8S1PS21"/>
<gene>
    <name evidence="1" type="ORF">PSON_ATCC_30995.1.T0850182</name>
</gene>
<sequence length="56" mass="6599">MQLTGLTLIKLLFGEIEMMKQQDLVYLLLIQEIIMMNKIGYLNLNLNQFYSSFGLR</sequence>
<evidence type="ECO:0000313" key="2">
    <source>
        <dbReference type="Proteomes" id="UP000692954"/>
    </source>
</evidence>
<accession>A0A8S1PS21</accession>
<evidence type="ECO:0000313" key="1">
    <source>
        <dbReference type="EMBL" id="CAD8105926.1"/>
    </source>
</evidence>
<proteinExistence type="predicted"/>
<dbReference type="Proteomes" id="UP000692954">
    <property type="component" value="Unassembled WGS sequence"/>
</dbReference>
<comment type="caution">
    <text evidence="1">The sequence shown here is derived from an EMBL/GenBank/DDBJ whole genome shotgun (WGS) entry which is preliminary data.</text>
</comment>
<organism evidence="1 2">
    <name type="scientific">Paramecium sonneborni</name>
    <dbReference type="NCBI Taxonomy" id="65129"/>
    <lineage>
        <taxon>Eukaryota</taxon>
        <taxon>Sar</taxon>
        <taxon>Alveolata</taxon>
        <taxon>Ciliophora</taxon>
        <taxon>Intramacronucleata</taxon>
        <taxon>Oligohymenophorea</taxon>
        <taxon>Peniculida</taxon>
        <taxon>Parameciidae</taxon>
        <taxon>Paramecium</taxon>
    </lineage>
</organism>
<protein>
    <submittedName>
        <fullName evidence="1">Uncharacterized protein</fullName>
    </submittedName>
</protein>
<name>A0A8S1PS21_9CILI</name>
<reference evidence="1" key="1">
    <citation type="submission" date="2021-01" db="EMBL/GenBank/DDBJ databases">
        <authorList>
            <consortium name="Genoscope - CEA"/>
            <person name="William W."/>
        </authorList>
    </citation>
    <scope>NUCLEOTIDE SEQUENCE</scope>
</reference>